<feature type="transmembrane region" description="Helical" evidence="1">
    <location>
        <begin position="148"/>
        <end position="173"/>
    </location>
</feature>
<dbReference type="OrthoDB" id="2804213at2759"/>
<proteinExistence type="predicted"/>
<dbReference type="AlphaFoldDB" id="A0A4Y7Q0K4"/>
<protein>
    <recommendedName>
        <fullName evidence="2">DUF6533 domain-containing protein</fullName>
    </recommendedName>
</protein>
<evidence type="ECO:0000259" key="2">
    <source>
        <dbReference type="Pfam" id="PF20151"/>
    </source>
</evidence>
<keyword evidence="1" id="KW-1133">Transmembrane helix</keyword>
<feature type="transmembrane region" description="Helical" evidence="1">
    <location>
        <begin position="58"/>
        <end position="77"/>
    </location>
</feature>
<dbReference type="InterPro" id="IPR045340">
    <property type="entry name" value="DUF6533"/>
</dbReference>
<gene>
    <name evidence="3" type="ORF">BD410DRAFT_841049</name>
</gene>
<keyword evidence="4" id="KW-1185">Reference proteome</keyword>
<sequence>MADPVDIATLASLYPQFFVGSCTILSSAVIVFYDYALTFLTEISVMWKSDSRFNGAQALFFIARYSYIIAIACELALKFGSNNSDLMSVSLNSMISLDSCSALFPDQFSQASLSLVFSITVFILTFAKTYRNAIEMRKVDLRNGLAYYVLRDGTLYFLVNMLVSVSAIITTLVPNVEPFWSYMVVYVGNAVIISLISRLVLNLRQVSHMQVDNVAIRTIELEPEFATNSLIGNLGAPLRVGAEEEFMEETQEYDVVPDTDIF</sequence>
<keyword evidence="1" id="KW-0812">Transmembrane</keyword>
<evidence type="ECO:0000313" key="3">
    <source>
        <dbReference type="EMBL" id="TDL20861.1"/>
    </source>
</evidence>
<name>A0A4Y7Q0K4_9AGAM</name>
<dbReference type="EMBL" id="ML170185">
    <property type="protein sequence ID" value="TDL20861.1"/>
    <property type="molecule type" value="Genomic_DNA"/>
</dbReference>
<dbReference type="VEuPathDB" id="FungiDB:BD410DRAFT_841049"/>
<evidence type="ECO:0000313" key="4">
    <source>
        <dbReference type="Proteomes" id="UP000294933"/>
    </source>
</evidence>
<reference evidence="3 4" key="1">
    <citation type="submission" date="2018-06" db="EMBL/GenBank/DDBJ databases">
        <title>A transcriptomic atlas of mushroom development highlights an independent origin of complex multicellularity.</title>
        <authorList>
            <consortium name="DOE Joint Genome Institute"/>
            <person name="Krizsan K."/>
            <person name="Almasi E."/>
            <person name="Merenyi Z."/>
            <person name="Sahu N."/>
            <person name="Viragh M."/>
            <person name="Koszo T."/>
            <person name="Mondo S."/>
            <person name="Kiss B."/>
            <person name="Balint B."/>
            <person name="Kues U."/>
            <person name="Barry K."/>
            <person name="Hegedus J.C."/>
            <person name="Henrissat B."/>
            <person name="Johnson J."/>
            <person name="Lipzen A."/>
            <person name="Ohm R."/>
            <person name="Nagy I."/>
            <person name="Pangilinan J."/>
            <person name="Yan J."/>
            <person name="Xiong Y."/>
            <person name="Grigoriev I.V."/>
            <person name="Hibbett D.S."/>
            <person name="Nagy L.G."/>
        </authorList>
    </citation>
    <scope>NUCLEOTIDE SEQUENCE [LARGE SCALE GENOMIC DNA]</scope>
    <source>
        <strain evidence="3 4">SZMC22713</strain>
    </source>
</reference>
<feature type="transmembrane region" description="Helical" evidence="1">
    <location>
        <begin position="179"/>
        <end position="201"/>
    </location>
</feature>
<feature type="transmembrane region" description="Helical" evidence="1">
    <location>
        <begin position="108"/>
        <end position="127"/>
    </location>
</feature>
<organism evidence="3 4">
    <name type="scientific">Rickenella mellea</name>
    <dbReference type="NCBI Taxonomy" id="50990"/>
    <lineage>
        <taxon>Eukaryota</taxon>
        <taxon>Fungi</taxon>
        <taxon>Dikarya</taxon>
        <taxon>Basidiomycota</taxon>
        <taxon>Agaricomycotina</taxon>
        <taxon>Agaricomycetes</taxon>
        <taxon>Hymenochaetales</taxon>
        <taxon>Rickenellaceae</taxon>
        <taxon>Rickenella</taxon>
    </lineage>
</organism>
<keyword evidence="1" id="KW-0472">Membrane</keyword>
<feature type="transmembrane region" description="Helical" evidence="1">
    <location>
        <begin position="17"/>
        <end position="37"/>
    </location>
</feature>
<accession>A0A4Y7Q0K4</accession>
<dbReference type="Pfam" id="PF20151">
    <property type="entry name" value="DUF6533"/>
    <property type="match status" value="1"/>
</dbReference>
<feature type="domain" description="DUF6533" evidence="2">
    <location>
        <begin position="22"/>
        <end position="69"/>
    </location>
</feature>
<evidence type="ECO:0000256" key="1">
    <source>
        <dbReference type="SAM" id="Phobius"/>
    </source>
</evidence>
<dbReference type="Proteomes" id="UP000294933">
    <property type="component" value="Unassembled WGS sequence"/>
</dbReference>